<evidence type="ECO:0000259" key="1">
    <source>
        <dbReference type="Pfam" id="PF18723"/>
    </source>
</evidence>
<dbReference type="Proteomes" id="UP001500121">
    <property type="component" value="Unassembled WGS sequence"/>
</dbReference>
<dbReference type="InterPro" id="IPR040684">
    <property type="entry name" value="HMUDK_hel"/>
</dbReference>
<feature type="domain" description="5-hmdU DNA kinase helical" evidence="1">
    <location>
        <begin position="16"/>
        <end position="294"/>
    </location>
</feature>
<sequence>MTSSSTDARPQVREYAYDHFWTFTSERQQIFERRLLGLPGPWTRDPILARFKFCNVYRAADRVSQHLIHDVAYRPDAGAVADRIFQIVAYRHFSSIRTWVDVCQLLGHAPTLEDLASDAFEDALSATRHHNGRLYTGAFILCATDAYGRSVKHLNHVELFRHMFLRSDLVEKVRTAPTLAAVFDTLKSFPLMGNFMSYQIAIDLNYSEVINFSEDDFTQPGPGALRGLRKTFLSPGGLSPSELVMWLVDRQEDEFTSRNLPFAGLFGRRLHAIDVQNLLCEVDKYLRVAAPELASARTKIKATFRPNPDPIELFFPPKWRLRTTAGRASPNSGPFGQEQMAVV</sequence>
<reference evidence="3" key="1">
    <citation type="journal article" date="2019" name="Int. J. Syst. Evol. Microbiol.">
        <title>The Global Catalogue of Microorganisms (GCM) 10K type strain sequencing project: providing services to taxonomists for standard genome sequencing and annotation.</title>
        <authorList>
            <consortium name="The Broad Institute Genomics Platform"/>
            <consortium name="The Broad Institute Genome Sequencing Center for Infectious Disease"/>
            <person name="Wu L."/>
            <person name="Ma J."/>
        </authorList>
    </citation>
    <scope>NUCLEOTIDE SEQUENCE [LARGE SCALE GENOMIC DNA]</scope>
    <source>
        <strain evidence="3">JCM 19015</strain>
    </source>
</reference>
<evidence type="ECO:0000313" key="2">
    <source>
        <dbReference type="EMBL" id="GAA4738057.1"/>
    </source>
</evidence>
<keyword evidence="3" id="KW-1185">Reference proteome</keyword>
<organism evidence="2 3">
    <name type="scientific">Amnibacterium soli</name>
    <dbReference type="NCBI Taxonomy" id="1282736"/>
    <lineage>
        <taxon>Bacteria</taxon>
        <taxon>Bacillati</taxon>
        <taxon>Actinomycetota</taxon>
        <taxon>Actinomycetes</taxon>
        <taxon>Micrococcales</taxon>
        <taxon>Microbacteriaceae</taxon>
        <taxon>Amnibacterium</taxon>
    </lineage>
</organism>
<proteinExistence type="predicted"/>
<accession>A0ABP8YRX7</accession>
<dbReference type="Pfam" id="PF18723">
    <property type="entry name" value="HMUDK_hel"/>
    <property type="match status" value="1"/>
</dbReference>
<dbReference type="EMBL" id="BAABLP010000001">
    <property type="protein sequence ID" value="GAA4738057.1"/>
    <property type="molecule type" value="Genomic_DNA"/>
</dbReference>
<dbReference type="RefSeq" id="WP_345479671.1">
    <property type="nucleotide sequence ID" value="NZ_BAABLP010000001.1"/>
</dbReference>
<comment type="caution">
    <text evidence="2">The sequence shown here is derived from an EMBL/GenBank/DDBJ whole genome shotgun (WGS) entry which is preliminary data.</text>
</comment>
<gene>
    <name evidence="2" type="ORF">GCM10025783_05720</name>
</gene>
<evidence type="ECO:0000313" key="3">
    <source>
        <dbReference type="Proteomes" id="UP001500121"/>
    </source>
</evidence>
<name>A0ABP8YRX7_9MICO</name>
<protein>
    <recommendedName>
        <fullName evidence="1">5-hmdU DNA kinase helical domain-containing protein</fullName>
    </recommendedName>
</protein>